<keyword evidence="2" id="KW-1185">Reference proteome</keyword>
<name>A0ACC1S8V2_9APHY</name>
<protein>
    <submittedName>
        <fullName evidence="1">Uncharacterized protein</fullName>
    </submittedName>
</protein>
<dbReference type="Proteomes" id="UP001148662">
    <property type="component" value="Unassembled WGS sequence"/>
</dbReference>
<gene>
    <name evidence="1" type="ORF">NM688_g7147</name>
</gene>
<proteinExistence type="predicted"/>
<dbReference type="EMBL" id="JANHOG010001610">
    <property type="protein sequence ID" value="KAJ3534381.1"/>
    <property type="molecule type" value="Genomic_DNA"/>
</dbReference>
<evidence type="ECO:0000313" key="1">
    <source>
        <dbReference type="EMBL" id="KAJ3534381.1"/>
    </source>
</evidence>
<accession>A0ACC1S8V2</accession>
<organism evidence="1 2">
    <name type="scientific">Phlebia brevispora</name>
    <dbReference type="NCBI Taxonomy" id="194682"/>
    <lineage>
        <taxon>Eukaryota</taxon>
        <taxon>Fungi</taxon>
        <taxon>Dikarya</taxon>
        <taxon>Basidiomycota</taxon>
        <taxon>Agaricomycotina</taxon>
        <taxon>Agaricomycetes</taxon>
        <taxon>Polyporales</taxon>
        <taxon>Meruliaceae</taxon>
        <taxon>Phlebia</taxon>
    </lineage>
</organism>
<sequence length="177" mass="20126">MAGGELVLKFVYPPADANQDPRTVEISRVNGSDDLSILYKFFHPNTGSKMGVTTLQRKSPSGTWDTVGHVEWSSNTTAKVRFGTEEMPMKELRREKKPGQSKSRRFKAGNAEYKWKIADNGKDFLCASTQLTSFGKNIAEWSQDEVTLRVSERAENILDRVVMTCFLNIWMKNLGRW</sequence>
<evidence type="ECO:0000313" key="2">
    <source>
        <dbReference type="Proteomes" id="UP001148662"/>
    </source>
</evidence>
<reference evidence="1" key="1">
    <citation type="submission" date="2022-07" db="EMBL/GenBank/DDBJ databases">
        <title>Genome Sequence of Phlebia brevispora.</title>
        <authorList>
            <person name="Buettner E."/>
        </authorList>
    </citation>
    <scope>NUCLEOTIDE SEQUENCE</scope>
    <source>
        <strain evidence="1">MPL23</strain>
    </source>
</reference>
<comment type="caution">
    <text evidence="1">The sequence shown here is derived from an EMBL/GenBank/DDBJ whole genome shotgun (WGS) entry which is preliminary data.</text>
</comment>